<evidence type="ECO:0000256" key="8">
    <source>
        <dbReference type="SAM" id="MobiDB-lite"/>
    </source>
</evidence>
<evidence type="ECO:0000256" key="7">
    <source>
        <dbReference type="ARBA" id="ARBA00023136"/>
    </source>
</evidence>
<comment type="subcellular location">
    <subcellularLocation>
        <location evidence="1">Golgi apparatus membrane</location>
        <topology evidence="1">Peripheral membrane protein</topology>
    </subcellularLocation>
</comment>
<dbReference type="PANTHER" id="PTHR31658">
    <property type="entry name" value="CONSERVED OLIGOMERIC GOLGI COMPLEX SUBUNIT 1"/>
    <property type="match status" value="1"/>
</dbReference>
<evidence type="ECO:0000256" key="6">
    <source>
        <dbReference type="ARBA" id="ARBA00023034"/>
    </source>
</evidence>
<keyword evidence="4" id="KW-0813">Transport</keyword>
<dbReference type="Pfam" id="PF08700">
    <property type="entry name" value="VPS51_Exo84_N"/>
    <property type="match status" value="1"/>
</dbReference>
<dbReference type="GeneID" id="37022425"/>
<evidence type="ECO:0000256" key="1">
    <source>
        <dbReference type="ARBA" id="ARBA00004395"/>
    </source>
</evidence>
<organism evidence="9 10">
    <name type="scientific">Meira miltonrushii</name>
    <dbReference type="NCBI Taxonomy" id="1280837"/>
    <lineage>
        <taxon>Eukaryota</taxon>
        <taxon>Fungi</taxon>
        <taxon>Dikarya</taxon>
        <taxon>Basidiomycota</taxon>
        <taxon>Ustilaginomycotina</taxon>
        <taxon>Exobasidiomycetes</taxon>
        <taxon>Exobasidiales</taxon>
        <taxon>Brachybasidiaceae</taxon>
        <taxon>Meira</taxon>
    </lineage>
</organism>
<proteinExistence type="inferred from homology"/>
<dbReference type="Proteomes" id="UP000245771">
    <property type="component" value="Unassembled WGS sequence"/>
</dbReference>
<feature type="compositionally biased region" description="Basic and acidic residues" evidence="8">
    <location>
        <begin position="1"/>
        <end position="10"/>
    </location>
</feature>
<keyword evidence="6" id="KW-0333">Golgi apparatus</keyword>
<dbReference type="InterPro" id="IPR033370">
    <property type="entry name" value="COG1"/>
</dbReference>
<evidence type="ECO:0000256" key="5">
    <source>
        <dbReference type="ARBA" id="ARBA00022927"/>
    </source>
</evidence>
<protein>
    <recommendedName>
        <fullName evidence="3">Conserved oligomeric Golgi complex subunit 1</fullName>
    </recommendedName>
</protein>
<dbReference type="GO" id="GO:0006891">
    <property type="term" value="P:intra-Golgi vesicle-mediated transport"/>
    <property type="evidence" value="ECO:0007669"/>
    <property type="project" value="InterPro"/>
</dbReference>
<evidence type="ECO:0000256" key="4">
    <source>
        <dbReference type="ARBA" id="ARBA00022448"/>
    </source>
</evidence>
<dbReference type="AlphaFoldDB" id="A0A316VGR1"/>
<feature type="region of interest" description="Disordered" evidence="8">
    <location>
        <begin position="627"/>
        <end position="659"/>
    </location>
</feature>
<evidence type="ECO:0000256" key="3">
    <source>
        <dbReference type="ARBA" id="ARBA00020978"/>
    </source>
</evidence>
<feature type="compositionally biased region" description="Basic and acidic residues" evidence="8">
    <location>
        <begin position="628"/>
        <end position="643"/>
    </location>
</feature>
<dbReference type="RefSeq" id="XP_025357131.1">
    <property type="nucleotide sequence ID" value="XM_025500644.1"/>
</dbReference>
<gene>
    <name evidence="9" type="ORF">FA14DRAFT_176135</name>
</gene>
<keyword evidence="7" id="KW-0472">Membrane</keyword>
<dbReference type="GO" id="GO:0000139">
    <property type="term" value="C:Golgi membrane"/>
    <property type="evidence" value="ECO:0007669"/>
    <property type="project" value="UniProtKB-SubCell"/>
</dbReference>
<dbReference type="GO" id="GO:0017119">
    <property type="term" value="C:Golgi transport complex"/>
    <property type="evidence" value="ECO:0007669"/>
    <property type="project" value="InterPro"/>
</dbReference>
<evidence type="ECO:0000313" key="9">
    <source>
        <dbReference type="EMBL" id="PWN36829.1"/>
    </source>
</evidence>
<keyword evidence="5" id="KW-0653">Protein transport</keyword>
<dbReference type="GO" id="GO:0015031">
    <property type="term" value="P:protein transport"/>
    <property type="evidence" value="ECO:0007669"/>
    <property type="project" value="UniProtKB-KW"/>
</dbReference>
<sequence length="959" mass="105664">MSTYSPEKRQSNSSTPIRKGRHARTPAVTGSGSDAGRHLSIGTINALPSSTMGLPPGVDPLRLDADETFTRFGVREVQSIEASLRTSHDALTSRLRVLVSERYRDMLGTANTLIDMSSSSSNLVERLESVMKGIHSASANTGSSTDGLTGLLSPVEEKDVEAVSGVAQERHIDLFAIAAATKLIAEAPDEVWTSIDSAMQTRNGHHALSPNSAGSSKRSMLQGRDLSEYQAATNLRAIWFFVLSNASWSWLQEKHSSTYDKDVQDLFPYISRQHSALMPMKSYLSNAAEAGLSDWMEEGHGDWVHSSASYLATITSLISLCLLEGHPVEHTFYLEKRKDTLISRLRSSRRKASNDELIVFVVRYIADTLIHSLRAFSISTKEQNSHLTRLCDMLKSSDQDRVSFPPSGLSVLLTLPSAAILSKHLPEEILAYSPDLKAHSTSKNENILQETKKWSSNLRDESLSQAIPTIIEKFSTVAKIGEIQGKIWSVYDKCCAESAALWGSSDTEIGQVVQDELSKLVQHIDTLLVNRLKQICKLSGEELSSSFVSSTSDALQALKNDSNAEASMDLDSTRFLFETSTASDASSLESLEQRLRTRTKQVQEIISLAERRAELFASETKAYTTAIRRSEEKRARRKAKEEQNGNQLPGSKSAKRKEQDDISASFEISLHTAKKSIAEGLQAASGNLNHLPSNLFLIRLIVALRRSSIFTAASVRSQKTDGIPSKEEDHFLQSLEKVQKGLISSISDKMVKEALEIFNERIDGIAPEHSEGLPVFPSSSLLDALSLLSRSSQSVGIGYRSEETKLRKELMISFCAGWLKIDQYTSQSQRLFDLELLQVILGFGSDLKNVVDVSLKHLGDELKNLKENILSASGIDTKQWSQHTSTHLPPILSRIRLIIASIIVNEGVYVRAMKSNTSTSSNSTGTSIPSQIPPLPLLQLAKARESVPRIRPRVITSSR</sequence>
<comment type="similarity">
    <text evidence="2">Belongs to the COG1 family.</text>
</comment>
<evidence type="ECO:0000256" key="2">
    <source>
        <dbReference type="ARBA" id="ARBA00006653"/>
    </source>
</evidence>
<accession>A0A316VGR1</accession>
<dbReference type="OrthoDB" id="46189at2759"/>
<dbReference type="EMBL" id="KZ819602">
    <property type="protein sequence ID" value="PWN36829.1"/>
    <property type="molecule type" value="Genomic_DNA"/>
</dbReference>
<name>A0A316VGR1_9BASI</name>
<evidence type="ECO:0000313" key="10">
    <source>
        <dbReference type="Proteomes" id="UP000245771"/>
    </source>
</evidence>
<dbReference type="STRING" id="1280837.A0A316VGR1"/>
<keyword evidence="10" id="KW-1185">Reference proteome</keyword>
<reference evidence="9 10" key="1">
    <citation type="journal article" date="2018" name="Mol. Biol. Evol.">
        <title>Broad Genomic Sampling Reveals a Smut Pathogenic Ancestry of the Fungal Clade Ustilaginomycotina.</title>
        <authorList>
            <person name="Kijpornyongpan T."/>
            <person name="Mondo S.J."/>
            <person name="Barry K."/>
            <person name="Sandor L."/>
            <person name="Lee J."/>
            <person name="Lipzen A."/>
            <person name="Pangilinan J."/>
            <person name="LaButti K."/>
            <person name="Hainaut M."/>
            <person name="Henrissat B."/>
            <person name="Grigoriev I.V."/>
            <person name="Spatafora J.W."/>
            <person name="Aime M.C."/>
        </authorList>
    </citation>
    <scope>NUCLEOTIDE SEQUENCE [LARGE SCALE GENOMIC DNA]</scope>
    <source>
        <strain evidence="9 10">MCA 3882</strain>
    </source>
</reference>
<dbReference type="InParanoid" id="A0A316VGR1"/>
<dbReference type="PANTHER" id="PTHR31658:SF0">
    <property type="entry name" value="CONSERVED OLIGOMERIC GOLGI COMPLEX SUBUNIT 1"/>
    <property type="match status" value="1"/>
</dbReference>
<feature type="region of interest" description="Disordered" evidence="8">
    <location>
        <begin position="1"/>
        <end position="37"/>
    </location>
</feature>